<reference evidence="1 2" key="1">
    <citation type="submission" date="2020-08" db="EMBL/GenBank/DDBJ databases">
        <title>Genomic Encyclopedia of Type Strains, Phase IV (KMG-IV): sequencing the most valuable type-strain genomes for metagenomic binning, comparative biology and taxonomic classification.</title>
        <authorList>
            <person name="Goeker M."/>
        </authorList>
    </citation>
    <scope>NUCLEOTIDE SEQUENCE [LARGE SCALE GENOMIC DNA]</scope>
    <source>
        <strain evidence="1 2">YC6723</strain>
    </source>
</reference>
<evidence type="ECO:0000313" key="2">
    <source>
        <dbReference type="Proteomes" id="UP000529795"/>
    </source>
</evidence>
<keyword evidence="2" id="KW-1185">Reference proteome</keyword>
<organism evidence="1 2">
    <name type="scientific">Sphingomonas jinjuensis</name>
    <dbReference type="NCBI Taxonomy" id="535907"/>
    <lineage>
        <taxon>Bacteria</taxon>
        <taxon>Pseudomonadati</taxon>
        <taxon>Pseudomonadota</taxon>
        <taxon>Alphaproteobacteria</taxon>
        <taxon>Sphingomonadales</taxon>
        <taxon>Sphingomonadaceae</taxon>
        <taxon>Sphingomonas</taxon>
    </lineage>
</organism>
<dbReference type="Gene3D" id="1.10.260.40">
    <property type="entry name" value="lambda repressor-like DNA-binding domains"/>
    <property type="match status" value="1"/>
</dbReference>
<accession>A0A840F8X1</accession>
<name>A0A840F8X1_9SPHN</name>
<dbReference type="GO" id="GO:0003677">
    <property type="term" value="F:DNA binding"/>
    <property type="evidence" value="ECO:0007669"/>
    <property type="project" value="InterPro"/>
</dbReference>
<gene>
    <name evidence="1" type="ORF">GGQ80_002059</name>
</gene>
<proteinExistence type="predicted"/>
<sequence>MKHEPWTEERIGKLRDMIAAGADGHTIKDALRCSYRTVFNKADELGFDRPKKRIYGRPAPDDFADVAARLHVEQLMAHYGAAYTTVHRWIGETGATPLQRSVKPMPDDFKVTLDMTQAAAAERYGVSVDVVRRWDEEAGFDRRAAYRNRLAREARERVAVRPAATSRAVATGATRASKFGTPFDPAKRDWSLAGQAADFLRRLGPVARCDASGRYDPKGNHWRRGSSILTAADVIARAERNGWQRDAWSKLA</sequence>
<protein>
    <submittedName>
        <fullName evidence="1">Uncharacterized protein</fullName>
    </submittedName>
</protein>
<dbReference type="RefSeq" id="WP_183984403.1">
    <property type="nucleotide sequence ID" value="NZ_JACIEV010000005.1"/>
</dbReference>
<dbReference type="Proteomes" id="UP000529795">
    <property type="component" value="Unassembled WGS sequence"/>
</dbReference>
<comment type="caution">
    <text evidence="1">The sequence shown here is derived from an EMBL/GenBank/DDBJ whole genome shotgun (WGS) entry which is preliminary data.</text>
</comment>
<dbReference type="EMBL" id="JACIEV010000005">
    <property type="protein sequence ID" value="MBB4154149.1"/>
    <property type="molecule type" value="Genomic_DNA"/>
</dbReference>
<dbReference type="InterPro" id="IPR010982">
    <property type="entry name" value="Lambda_DNA-bd_dom_sf"/>
</dbReference>
<evidence type="ECO:0000313" key="1">
    <source>
        <dbReference type="EMBL" id="MBB4154149.1"/>
    </source>
</evidence>
<dbReference type="AlphaFoldDB" id="A0A840F8X1"/>